<dbReference type="RefSeq" id="WP_022521321.1">
    <property type="nucleotide sequence ID" value="NZ_BAAADW010000001.1"/>
</dbReference>
<dbReference type="GeneID" id="69280972"/>
<reference evidence="1 2" key="1">
    <citation type="submission" date="2019-12" db="EMBL/GenBank/DDBJ databases">
        <title>Genome sequencing and assembly of endphytes of Porphyra tenera.</title>
        <authorList>
            <person name="Park J.M."/>
            <person name="Shin R."/>
            <person name="Jo S.H."/>
        </authorList>
    </citation>
    <scope>NUCLEOTIDE SEQUENCE [LARGE SCALE GENOMIC DNA]</scope>
    <source>
        <strain evidence="1 2">GPM3</strain>
    </source>
</reference>
<dbReference type="Pfam" id="PF09722">
    <property type="entry name" value="Xre_MbcA_ParS_C"/>
    <property type="match status" value="1"/>
</dbReference>
<sequence length="147" mass="16431">MEALEHYSNSQQAVSGVSVSVNVLTDKIAFIHAVRVGVPGSVVKQAIQAMGNNRELFVRLLETTPGNLHRFYHRKALSRTDSEEVLDVLRVLYHAQTVFGDTAKAHEWLNTPIPALAGETPLNLFDTFEGRQLVREALRKIEFGEFS</sequence>
<dbReference type="InterPro" id="IPR024467">
    <property type="entry name" value="Xre/MbcA/ParS-like_toxin-bd"/>
</dbReference>
<proteinExistence type="predicted"/>
<keyword evidence="2" id="KW-1185">Reference proteome</keyword>
<dbReference type="AlphaFoldDB" id="A0A6N0Z105"/>
<protein>
    <submittedName>
        <fullName evidence="1">Uncharacterized protein</fullName>
    </submittedName>
</protein>
<evidence type="ECO:0000313" key="2">
    <source>
        <dbReference type="Proteomes" id="UP000509761"/>
    </source>
</evidence>
<organism evidence="1 2">
    <name type="scientific">Vreelandella titanicae</name>
    <dbReference type="NCBI Taxonomy" id="664683"/>
    <lineage>
        <taxon>Bacteria</taxon>
        <taxon>Pseudomonadati</taxon>
        <taxon>Pseudomonadota</taxon>
        <taxon>Gammaproteobacteria</taxon>
        <taxon>Oceanospirillales</taxon>
        <taxon>Halomonadaceae</taxon>
        <taxon>Vreelandella</taxon>
    </lineage>
</organism>
<dbReference type="InterPro" id="IPR011979">
    <property type="entry name" value="Antitox_Xre"/>
</dbReference>
<evidence type="ECO:0000313" key="1">
    <source>
        <dbReference type="EMBL" id="QKS25920.1"/>
    </source>
</evidence>
<name>A0A6N0Z105_9GAMM</name>
<dbReference type="Proteomes" id="UP000509761">
    <property type="component" value="Chromosome"/>
</dbReference>
<dbReference type="NCBIfam" id="TIGR02293">
    <property type="entry name" value="TAS_TIGR02293"/>
    <property type="match status" value="1"/>
</dbReference>
<gene>
    <name evidence="1" type="ORF">FX987_03717</name>
</gene>
<dbReference type="EMBL" id="CP054580">
    <property type="protein sequence ID" value="QKS25920.1"/>
    <property type="molecule type" value="Genomic_DNA"/>
</dbReference>
<accession>A0A6N0Z105</accession>